<evidence type="ECO:0000313" key="2">
    <source>
        <dbReference type="Proteomes" id="UP000288805"/>
    </source>
</evidence>
<organism evidence="1 2">
    <name type="scientific">Vitis vinifera</name>
    <name type="common">Grape</name>
    <dbReference type="NCBI Taxonomy" id="29760"/>
    <lineage>
        <taxon>Eukaryota</taxon>
        <taxon>Viridiplantae</taxon>
        <taxon>Streptophyta</taxon>
        <taxon>Embryophyta</taxon>
        <taxon>Tracheophyta</taxon>
        <taxon>Spermatophyta</taxon>
        <taxon>Magnoliopsida</taxon>
        <taxon>eudicotyledons</taxon>
        <taxon>Gunneridae</taxon>
        <taxon>Pentapetalae</taxon>
        <taxon>rosids</taxon>
        <taxon>Vitales</taxon>
        <taxon>Vitaceae</taxon>
        <taxon>Viteae</taxon>
        <taxon>Vitis</taxon>
    </lineage>
</organism>
<dbReference type="AlphaFoldDB" id="A0A438C5H2"/>
<name>A0A438C5H2_VITVI</name>
<proteinExistence type="predicted"/>
<gene>
    <name evidence="1" type="ORF">CK203_105238</name>
</gene>
<dbReference type="EMBL" id="QGNW01002525">
    <property type="protein sequence ID" value="RVW18448.1"/>
    <property type="molecule type" value="Genomic_DNA"/>
</dbReference>
<reference evidence="1 2" key="1">
    <citation type="journal article" date="2018" name="PLoS Genet.">
        <title>Population sequencing reveals clonal diversity and ancestral inbreeding in the grapevine cultivar Chardonnay.</title>
        <authorList>
            <person name="Roach M.J."/>
            <person name="Johnson D.L."/>
            <person name="Bohlmann J."/>
            <person name="van Vuuren H.J."/>
            <person name="Jones S.J."/>
            <person name="Pretorius I.S."/>
            <person name="Schmidt S.A."/>
            <person name="Borneman A.R."/>
        </authorList>
    </citation>
    <scope>NUCLEOTIDE SEQUENCE [LARGE SCALE GENOMIC DNA]</scope>
    <source>
        <strain evidence="2">cv. Chardonnay</strain>
        <tissue evidence="1">Leaf</tissue>
    </source>
</reference>
<sequence>MMASHLPRSLTAARRVMMALPPPRDIMTSQKVSLPLKREAELLTLYKDLHTRRKGQLNQNSILVESVRPFGSYVDHRDARPQQKEIPNNVQEALASPNWKKAVNEEMRALRVMEHGKLQSFQEKRRLWFVGGSLQ</sequence>
<evidence type="ECO:0000313" key="1">
    <source>
        <dbReference type="EMBL" id="RVW18448.1"/>
    </source>
</evidence>
<protein>
    <submittedName>
        <fullName evidence="1">Uncharacterized protein</fullName>
    </submittedName>
</protein>
<accession>A0A438C5H2</accession>
<comment type="caution">
    <text evidence="1">The sequence shown here is derived from an EMBL/GenBank/DDBJ whole genome shotgun (WGS) entry which is preliminary data.</text>
</comment>
<dbReference type="Proteomes" id="UP000288805">
    <property type="component" value="Unassembled WGS sequence"/>
</dbReference>